<name>A0ABS5EYN9_9PROT</name>
<evidence type="ECO:0000256" key="5">
    <source>
        <dbReference type="ARBA" id="ARBA00023186"/>
    </source>
</evidence>
<keyword evidence="8" id="KW-1185">Reference proteome</keyword>
<dbReference type="RefSeq" id="WP_211852705.1">
    <property type="nucleotide sequence ID" value="NZ_JAAGBB010000012.1"/>
</dbReference>
<proteinExistence type="inferred from homology"/>
<protein>
    <recommendedName>
        <fullName evidence="6">Protein-export protein SecB</fullName>
    </recommendedName>
</protein>
<dbReference type="InterPro" id="IPR003708">
    <property type="entry name" value="SecB"/>
</dbReference>
<dbReference type="Proteomes" id="UP001196870">
    <property type="component" value="Unassembled WGS sequence"/>
</dbReference>
<dbReference type="EMBL" id="JAAGBB010000012">
    <property type="protein sequence ID" value="MBR0665040.1"/>
    <property type="molecule type" value="Genomic_DNA"/>
</dbReference>
<dbReference type="PANTHER" id="PTHR36918:SF1">
    <property type="entry name" value="PROTEIN-EXPORT PROTEIN SECB"/>
    <property type="match status" value="1"/>
</dbReference>
<evidence type="ECO:0000256" key="3">
    <source>
        <dbReference type="ARBA" id="ARBA00022927"/>
    </source>
</evidence>
<keyword evidence="2 6" id="KW-0813">Transport</keyword>
<evidence type="ECO:0000313" key="7">
    <source>
        <dbReference type="EMBL" id="MBR0665040.1"/>
    </source>
</evidence>
<comment type="subcellular location">
    <subcellularLocation>
        <location evidence="6">Cytoplasm</location>
    </subcellularLocation>
</comment>
<organism evidence="7 8">
    <name type="scientific">Plastoroseomonas hellenica</name>
    <dbReference type="NCBI Taxonomy" id="2687306"/>
    <lineage>
        <taxon>Bacteria</taxon>
        <taxon>Pseudomonadati</taxon>
        <taxon>Pseudomonadota</taxon>
        <taxon>Alphaproteobacteria</taxon>
        <taxon>Acetobacterales</taxon>
        <taxon>Acetobacteraceae</taxon>
        <taxon>Plastoroseomonas</taxon>
    </lineage>
</organism>
<dbReference type="NCBIfam" id="NF004392">
    <property type="entry name" value="PRK05751.1-3"/>
    <property type="match status" value="1"/>
</dbReference>
<evidence type="ECO:0000313" key="8">
    <source>
        <dbReference type="Proteomes" id="UP001196870"/>
    </source>
</evidence>
<evidence type="ECO:0000256" key="6">
    <source>
        <dbReference type="HAMAP-Rule" id="MF_00821"/>
    </source>
</evidence>
<dbReference type="PRINTS" id="PR01594">
    <property type="entry name" value="SECBCHAPRONE"/>
</dbReference>
<dbReference type="InterPro" id="IPR035958">
    <property type="entry name" value="SecB-like_sf"/>
</dbReference>
<keyword evidence="6" id="KW-0963">Cytoplasm</keyword>
<gene>
    <name evidence="6 7" type="primary">secB</name>
    <name evidence="7" type="ORF">GXW71_11815</name>
</gene>
<dbReference type="NCBIfam" id="TIGR00809">
    <property type="entry name" value="secB"/>
    <property type="match status" value="1"/>
</dbReference>
<sequence length="165" mass="18254">MSEQQPTENGINGAQPIQPGPLVLNLQYTKDLSFEVPGAPDIFLNLQEQPRLDVQLDVNARRLQDNQPVYEVALQVRTDAKLADGRTAFIAELTYCGIFTVSMAQDMLEPVLLVECPRLLFPFARNILAEVSRDGGFPPVLLNPIDFVALWQSRRAQGVPPVANA</sequence>
<dbReference type="SUPFAM" id="SSF54611">
    <property type="entry name" value="SecB-like"/>
    <property type="match status" value="1"/>
</dbReference>
<evidence type="ECO:0000256" key="1">
    <source>
        <dbReference type="ARBA" id="ARBA00009990"/>
    </source>
</evidence>
<evidence type="ECO:0000256" key="4">
    <source>
        <dbReference type="ARBA" id="ARBA00023010"/>
    </source>
</evidence>
<comment type="function">
    <text evidence="6">One of the proteins required for the normal export of preproteins out of the cell cytoplasm. It is a molecular chaperone that binds to a subset of precursor proteins, maintaining them in a translocation-competent state. It also specifically binds to its receptor SecA.</text>
</comment>
<dbReference type="HAMAP" id="MF_00821">
    <property type="entry name" value="SecB"/>
    <property type="match status" value="1"/>
</dbReference>
<evidence type="ECO:0000256" key="2">
    <source>
        <dbReference type="ARBA" id="ARBA00022448"/>
    </source>
</evidence>
<comment type="similarity">
    <text evidence="1 6">Belongs to the SecB family.</text>
</comment>
<comment type="caution">
    <text evidence="7">The sequence shown here is derived from an EMBL/GenBank/DDBJ whole genome shotgun (WGS) entry which is preliminary data.</text>
</comment>
<keyword evidence="3 6" id="KW-0653">Protein transport</keyword>
<dbReference type="Gene3D" id="3.10.420.10">
    <property type="entry name" value="SecB-like"/>
    <property type="match status" value="1"/>
</dbReference>
<keyword evidence="4 6" id="KW-0811">Translocation</keyword>
<dbReference type="Pfam" id="PF02556">
    <property type="entry name" value="SecB"/>
    <property type="match status" value="1"/>
</dbReference>
<reference evidence="8" key="1">
    <citation type="journal article" date="2021" name="Syst. Appl. Microbiol.">
        <title>Roseomonas hellenica sp. nov., isolated from roots of wild-growing Alkanna tinctoria.</title>
        <authorList>
            <person name="Rat A."/>
            <person name="Naranjo H.D."/>
            <person name="Lebbe L."/>
            <person name="Cnockaert M."/>
            <person name="Krigas N."/>
            <person name="Grigoriadou K."/>
            <person name="Maloupa E."/>
            <person name="Willems A."/>
        </authorList>
    </citation>
    <scope>NUCLEOTIDE SEQUENCE [LARGE SCALE GENOMIC DNA]</scope>
    <source>
        <strain evidence="8">LMG 31523</strain>
    </source>
</reference>
<comment type="subunit">
    <text evidence="6">Homotetramer, a dimer of dimers. One homotetramer interacts with 1 SecA dimer.</text>
</comment>
<keyword evidence="5 6" id="KW-0143">Chaperone</keyword>
<accession>A0ABS5EYN9</accession>
<dbReference type="PANTHER" id="PTHR36918">
    <property type="match status" value="1"/>
</dbReference>